<sequence length="634" mass="67178">MAATPTRTVAPAGAGAGVAGTWLFLGAFGLQVAASVALWVAGGVLEALWAHHHGHTNSWPGSWNPGPFSLLLALDMARHSAQHFATQWPHTDPAHLYSVAGAVLVVLVVPVAFVVSGFVRGSRRPADPGRLMARGADVEHLTRLHLARQVPRLRPSLAGVKLKDLSGSLVGWQLGRLQPGAGLLRGSWEDVALAFMAPRSGKTTAFAIPQLLEAPGAVVATSNKPDLLAATAELRAKQTGERVWVFDPQSIGRVVQTWWWNPLRAVINVEEADRLAGHFVGTVEDGTKRDIWGPAGRELLSGLLLAAAVSGGTMRDVYRWVNDETSPLPAQLLREAGYPVIASALDATRHRAEETRTSVFFTAQTAVSCLRNDAIMAWVNPPAAGSEIEEFHASTLPGSRQTLYLLSKDGGGSAAPLVTALTDRVLREAVQAAERSRGGRLDAPLLALLDEAANICRIGDLPQLYSHFGSRGIIPITILQSYPQGVGVWGESGMKALFGAATIKVIGSGTDDPAFAEDISRLVGDCDVEVISVSSGDGTRSRSRSVQQRRILSAAEIRALPKGRVIVLSTGSKPALLHSAPWYSGPRKDEITAALARSNTEIEAASLEGRQARIPDPAWHARSVGATTTAGASS</sequence>
<keyword evidence="5 6" id="KW-0472">Membrane</keyword>
<evidence type="ECO:0000256" key="2">
    <source>
        <dbReference type="ARBA" id="ARBA00022475"/>
    </source>
</evidence>
<evidence type="ECO:0000256" key="3">
    <source>
        <dbReference type="ARBA" id="ARBA00022692"/>
    </source>
</evidence>
<dbReference type="AlphaFoldDB" id="A0A420XV74"/>
<dbReference type="InterPro" id="IPR027417">
    <property type="entry name" value="P-loop_NTPase"/>
</dbReference>
<dbReference type="GO" id="GO:0005886">
    <property type="term" value="C:plasma membrane"/>
    <property type="evidence" value="ECO:0007669"/>
    <property type="project" value="UniProtKB-SubCell"/>
</dbReference>
<dbReference type="EMBL" id="RBWV01000003">
    <property type="protein sequence ID" value="RKS80631.1"/>
    <property type="molecule type" value="Genomic_DNA"/>
</dbReference>
<reference evidence="8 9" key="1">
    <citation type="submission" date="2018-10" db="EMBL/GenBank/DDBJ databases">
        <title>Genomic Encyclopedia of Archaeal and Bacterial Type Strains, Phase II (KMG-II): from individual species to whole genera.</title>
        <authorList>
            <person name="Goeker M."/>
        </authorList>
    </citation>
    <scope>NUCLEOTIDE SEQUENCE [LARGE SCALE GENOMIC DNA]</scope>
    <source>
        <strain evidence="8 9">RP-AC37</strain>
    </source>
</reference>
<dbReference type="PANTHER" id="PTHR37937:SF1">
    <property type="entry name" value="CONJUGATIVE TRANSFER: DNA TRANSPORT"/>
    <property type="match status" value="1"/>
</dbReference>
<dbReference type="InterPro" id="IPR051539">
    <property type="entry name" value="T4SS-coupling_protein"/>
</dbReference>
<evidence type="ECO:0000256" key="4">
    <source>
        <dbReference type="ARBA" id="ARBA00022989"/>
    </source>
</evidence>
<dbReference type="Pfam" id="PF12696">
    <property type="entry name" value="TraG-D_C"/>
    <property type="match status" value="1"/>
</dbReference>
<name>A0A420XV74_9ACTN</name>
<evidence type="ECO:0000256" key="1">
    <source>
        <dbReference type="ARBA" id="ARBA00004651"/>
    </source>
</evidence>
<dbReference type="SUPFAM" id="SSF52540">
    <property type="entry name" value="P-loop containing nucleoside triphosphate hydrolases"/>
    <property type="match status" value="1"/>
</dbReference>
<dbReference type="PANTHER" id="PTHR37937">
    <property type="entry name" value="CONJUGATIVE TRANSFER: DNA TRANSPORT"/>
    <property type="match status" value="1"/>
</dbReference>
<dbReference type="Proteomes" id="UP000281955">
    <property type="component" value="Unassembled WGS sequence"/>
</dbReference>
<dbReference type="Gene3D" id="3.40.50.300">
    <property type="entry name" value="P-loop containing nucleotide triphosphate hydrolases"/>
    <property type="match status" value="1"/>
</dbReference>
<evidence type="ECO:0000313" key="9">
    <source>
        <dbReference type="Proteomes" id="UP000281955"/>
    </source>
</evidence>
<evidence type="ECO:0000259" key="7">
    <source>
        <dbReference type="Pfam" id="PF12696"/>
    </source>
</evidence>
<feature type="transmembrane region" description="Helical" evidence="6">
    <location>
        <begin position="96"/>
        <end position="119"/>
    </location>
</feature>
<keyword evidence="4 6" id="KW-1133">Transmembrane helix</keyword>
<keyword evidence="2" id="KW-1003">Cell membrane</keyword>
<feature type="domain" description="TraD/TraG TraM recognition site" evidence="7">
    <location>
        <begin position="444"/>
        <end position="562"/>
    </location>
</feature>
<comment type="caution">
    <text evidence="8">The sequence shown here is derived from an EMBL/GenBank/DDBJ whole genome shotgun (WGS) entry which is preliminary data.</text>
</comment>
<dbReference type="RefSeq" id="WP_121191589.1">
    <property type="nucleotide sequence ID" value="NZ_RBWV01000003.1"/>
</dbReference>
<keyword evidence="3 6" id="KW-0812">Transmembrane</keyword>
<accession>A0A420XV74</accession>
<dbReference type="CDD" id="cd01127">
    <property type="entry name" value="TrwB_TraG_TraD_VirD4"/>
    <property type="match status" value="1"/>
</dbReference>
<evidence type="ECO:0000256" key="5">
    <source>
        <dbReference type="ARBA" id="ARBA00023136"/>
    </source>
</evidence>
<comment type="subcellular location">
    <subcellularLocation>
        <location evidence="1">Cell membrane</location>
        <topology evidence="1">Multi-pass membrane protein</topology>
    </subcellularLocation>
</comment>
<feature type="transmembrane region" description="Helical" evidence="6">
    <location>
        <begin position="12"/>
        <end position="41"/>
    </location>
</feature>
<keyword evidence="9" id="KW-1185">Reference proteome</keyword>
<proteinExistence type="predicted"/>
<dbReference type="InterPro" id="IPR032689">
    <property type="entry name" value="TraG-D_C"/>
</dbReference>
<dbReference type="OrthoDB" id="226701at2"/>
<organism evidence="8 9">
    <name type="scientific">Motilibacter peucedani</name>
    <dbReference type="NCBI Taxonomy" id="598650"/>
    <lineage>
        <taxon>Bacteria</taxon>
        <taxon>Bacillati</taxon>
        <taxon>Actinomycetota</taxon>
        <taxon>Actinomycetes</taxon>
        <taxon>Motilibacterales</taxon>
        <taxon>Motilibacteraceae</taxon>
        <taxon>Motilibacter</taxon>
    </lineage>
</organism>
<evidence type="ECO:0000313" key="8">
    <source>
        <dbReference type="EMBL" id="RKS80631.1"/>
    </source>
</evidence>
<dbReference type="InParanoid" id="A0A420XV74"/>
<evidence type="ECO:0000256" key="6">
    <source>
        <dbReference type="SAM" id="Phobius"/>
    </source>
</evidence>
<protein>
    <submittedName>
        <fullName evidence="8">Type IV secretory pathway TraG/TraD family ATPase VirD4</fullName>
    </submittedName>
</protein>
<gene>
    <name evidence="8" type="ORF">CLV35_0220</name>
</gene>